<evidence type="ECO:0000259" key="11">
    <source>
        <dbReference type="PROSITE" id="PS50866"/>
    </source>
</evidence>
<evidence type="ECO:0000256" key="5">
    <source>
        <dbReference type="ARBA" id="ARBA00022989"/>
    </source>
</evidence>
<proteinExistence type="inferred from homology"/>
<dbReference type="PANTHER" id="PTHR22811">
    <property type="entry name" value="TRANSMEMBRANE EMP24 DOMAIN-CONTAINING PROTEIN"/>
    <property type="match status" value="1"/>
</dbReference>
<reference evidence="12" key="1">
    <citation type="submission" date="2021-06" db="EMBL/GenBank/DDBJ databases">
        <authorList>
            <person name="Kallberg Y."/>
            <person name="Tangrot J."/>
            <person name="Rosling A."/>
        </authorList>
    </citation>
    <scope>NUCLEOTIDE SEQUENCE</scope>
    <source>
        <strain evidence="12">BR232B</strain>
    </source>
</reference>
<organism evidence="12 13">
    <name type="scientific">Paraglomus brasilianum</name>
    <dbReference type="NCBI Taxonomy" id="144538"/>
    <lineage>
        <taxon>Eukaryota</taxon>
        <taxon>Fungi</taxon>
        <taxon>Fungi incertae sedis</taxon>
        <taxon>Mucoromycota</taxon>
        <taxon>Glomeromycotina</taxon>
        <taxon>Glomeromycetes</taxon>
        <taxon>Paraglomerales</taxon>
        <taxon>Paraglomeraceae</taxon>
        <taxon>Paraglomus</taxon>
    </lineage>
</organism>
<evidence type="ECO:0000313" key="13">
    <source>
        <dbReference type="Proteomes" id="UP000789739"/>
    </source>
</evidence>
<accession>A0A9N8Z352</accession>
<dbReference type="InterPro" id="IPR015720">
    <property type="entry name" value="Emp24-like"/>
</dbReference>
<feature type="domain" description="GOLD" evidence="11">
    <location>
        <begin position="36"/>
        <end position="127"/>
    </location>
</feature>
<feature type="chain" id="PRO_5040410253" evidence="10">
    <location>
        <begin position="22"/>
        <end position="218"/>
    </location>
</feature>
<protein>
    <submittedName>
        <fullName evidence="12">6261_t:CDS:1</fullName>
    </submittedName>
</protein>
<dbReference type="GO" id="GO:0016020">
    <property type="term" value="C:membrane"/>
    <property type="evidence" value="ECO:0007669"/>
    <property type="project" value="UniProtKB-SubCell"/>
</dbReference>
<keyword evidence="3 7" id="KW-0812">Transmembrane</keyword>
<evidence type="ECO:0000256" key="6">
    <source>
        <dbReference type="ARBA" id="ARBA00023136"/>
    </source>
</evidence>
<keyword evidence="13" id="KW-1185">Reference proteome</keyword>
<comment type="similarity">
    <text evidence="2 7">Belongs to the EMP24/GP25L family.</text>
</comment>
<evidence type="ECO:0000256" key="8">
    <source>
        <dbReference type="SAM" id="Coils"/>
    </source>
</evidence>
<evidence type="ECO:0000256" key="2">
    <source>
        <dbReference type="ARBA" id="ARBA00007104"/>
    </source>
</evidence>
<dbReference type="PROSITE" id="PS50866">
    <property type="entry name" value="GOLD"/>
    <property type="match status" value="1"/>
</dbReference>
<evidence type="ECO:0000313" key="12">
    <source>
        <dbReference type="EMBL" id="CAG8470172.1"/>
    </source>
</evidence>
<dbReference type="OrthoDB" id="759142at2759"/>
<dbReference type="AlphaFoldDB" id="A0A9N8Z352"/>
<dbReference type="SMART" id="SM01190">
    <property type="entry name" value="EMP24_GP25L"/>
    <property type="match status" value="1"/>
</dbReference>
<evidence type="ECO:0000256" key="7">
    <source>
        <dbReference type="RuleBase" id="RU003827"/>
    </source>
</evidence>
<keyword evidence="8" id="KW-0175">Coiled coil</keyword>
<comment type="caution">
    <text evidence="12">The sequence shown here is derived from an EMBL/GenBank/DDBJ whole genome shotgun (WGS) entry which is preliminary data.</text>
</comment>
<comment type="subcellular location">
    <subcellularLocation>
        <location evidence="1 7">Membrane</location>
        <topology evidence="1 7">Single-pass type I membrane protein</topology>
    </subcellularLocation>
</comment>
<sequence>MTRHSIFLLLVTILCALTAEGIKFDLVAQHASSVTPKCITQYIPANTFVIAQIKVGIGYNQKINVEISDNSESHNEYGKKRDLNDNVKMALTTHAEADIAICFENILADGFNADPKFFRSIDLDVDVGAETIDQEQLAKEEKLAPLEAELKKLEQVVAEIVDEMDYLRKREARMRDTNESTNERVKWFSLGTVLVLLSLGGWQIMYLKKFFKQKRLID</sequence>
<dbReference type="Pfam" id="PF01105">
    <property type="entry name" value="EMP24_GP25L"/>
    <property type="match status" value="1"/>
</dbReference>
<feature type="transmembrane region" description="Helical" evidence="9">
    <location>
        <begin position="187"/>
        <end position="207"/>
    </location>
</feature>
<gene>
    <name evidence="12" type="ORF">PBRASI_LOCUS1031</name>
</gene>
<evidence type="ECO:0000256" key="1">
    <source>
        <dbReference type="ARBA" id="ARBA00004479"/>
    </source>
</evidence>
<keyword evidence="5 9" id="KW-1133">Transmembrane helix</keyword>
<feature type="coiled-coil region" evidence="8">
    <location>
        <begin position="143"/>
        <end position="170"/>
    </location>
</feature>
<evidence type="ECO:0000256" key="10">
    <source>
        <dbReference type="SAM" id="SignalP"/>
    </source>
</evidence>
<keyword evidence="4 10" id="KW-0732">Signal</keyword>
<evidence type="ECO:0000256" key="3">
    <source>
        <dbReference type="ARBA" id="ARBA00022692"/>
    </source>
</evidence>
<dbReference type="Proteomes" id="UP000789739">
    <property type="component" value="Unassembled WGS sequence"/>
</dbReference>
<dbReference type="InterPro" id="IPR009038">
    <property type="entry name" value="GOLD_dom"/>
</dbReference>
<keyword evidence="6 9" id="KW-0472">Membrane</keyword>
<dbReference type="EMBL" id="CAJVPI010000061">
    <property type="protein sequence ID" value="CAG8470172.1"/>
    <property type="molecule type" value="Genomic_DNA"/>
</dbReference>
<evidence type="ECO:0000256" key="9">
    <source>
        <dbReference type="SAM" id="Phobius"/>
    </source>
</evidence>
<feature type="signal peptide" evidence="10">
    <location>
        <begin position="1"/>
        <end position="21"/>
    </location>
</feature>
<name>A0A9N8Z352_9GLOM</name>
<evidence type="ECO:0000256" key="4">
    <source>
        <dbReference type="ARBA" id="ARBA00022729"/>
    </source>
</evidence>